<dbReference type="EMBL" id="JYDH01000045">
    <property type="protein sequence ID" value="KRY36245.1"/>
    <property type="molecule type" value="Genomic_DNA"/>
</dbReference>
<organism evidence="2 3">
    <name type="scientific">Trichinella spiralis</name>
    <name type="common">Trichina worm</name>
    <dbReference type="NCBI Taxonomy" id="6334"/>
    <lineage>
        <taxon>Eukaryota</taxon>
        <taxon>Metazoa</taxon>
        <taxon>Ecdysozoa</taxon>
        <taxon>Nematoda</taxon>
        <taxon>Enoplea</taxon>
        <taxon>Dorylaimia</taxon>
        <taxon>Trichinellida</taxon>
        <taxon>Trichinellidae</taxon>
        <taxon>Trichinella</taxon>
    </lineage>
</organism>
<dbReference type="STRING" id="6334.A0A0V1BGK1"/>
<evidence type="ECO:0000256" key="1">
    <source>
        <dbReference type="SAM" id="MobiDB-lite"/>
    </source>
</evidence>
<sequence length="460" mass="53249">MTLYGKIKRVTNSQVFSHFYATEEMSIVAFLPFVHHCESGRFPRTTTFIQLDEITSENESSDKAVCDKKEEHGCKEYVANGEAGASHQSETLIDVRKTAAAGIRGFAMLMTRRSAKFFIVYEVCQCATLWIPAVERGRADSRNLLVSQYPMTLKSATVKSTRSQGYVKCQCVILCKSGRCTCKRKNHTYTLHFILRCEYFMLILDQHYTEGRNRLYTMRKILVEFRAGKVCRIGSRMSFDRRLGTCFMYEEDDMSLHFCWREYDTVDVEDEPARKDSAYCKTVNKILEDYEEKEMHKQEQLLESSKDKITTGMQPDDIKSHSDSEIILRSRTRKHTSLKSDLQQVFDEFLAELRILNNEKTIFLQDYMRKQSSDDHTFHSNSENAVDIKSILLNDKEKVKTGKCPSSSRLLKEECIMKKKNEDTGFRSNAKKDKNNEKYLQSKADNGADMTKKNGQSEEE</sequence>
<dbReference type="Proteomes" id="UP000054776">
    <property type="component" value="Unassembled WGS sequence"/>
</dbReference>
<feature type="compositionally biased region" description="Basic and acidic residues" evidence="1">
    <location>
        <begin position="421"/>
        <end position="437"/>
    </location>
</feature>
<name>A0A0V1BGK1_TRISP</name>
<proteinExistence type="predicted"/>
<dbReference type="OrthoDB" id="340431at2759"/>
<protein>
    <submittedName>
        <fullName evidence="2">Proteasomal ubiquitin receptor ADRM1</fullName>
    </submittedName>
</protein>
<dbReference type="InParanoid" id="A0A0V1BGK1"/>
<dbReference type="Gene3D" id="2.30.29.70">
    <property type="entry name" value="Proteasomal ubiquitin receptor Rpn13/ADRM1"/>
    <property type="match status" value="1"/>
</dbReference>
<feature type="region of interest" description="Disordered" evidence="1">
    <location>
        <begin position="421"/>
        <end position="460"/>
    </location>
</feature>
<gene>
    <name evidence="2" type="primary">adrm1b</name>
    <name evidence="2" type="ORF">T01_1467</name>
</gene>
<comment type="caution">
    <text evidence="2">The sequence shown here is derived from an EMBL/GenBank/DDBJ whole genome shotgun (WGS) entry which is preliminary data.</text>
</comment>
<dbReference type="InterPro" id="IPR038633">
    <property type="entry name" value="Rpn13/ADRM1_Pru_sf"/>
</dbReference>
<evidence type="ECO:0000313" key="2">
    <source>
        <dbReference type="EMBL" id="KRY36245.1"/>
    </source>
</evidence>
<accession>A0A0V1BGK1</accession>
<feature type="compositionally biased region" description="Basic and acidic residues" evidence="1">
    <location>
        <begin position="450"/>
        <end position="460"/>
    </location>
</feature>
<evidence type="ECO:0000313" key="3">
    <source>
        <dbReference type="Proteomes" id="UP000054776"/>
    </source>
</evidence>
<keyword evidence="3" id="KW-1185">Reference proteome</keyword>
<reference evidence="2 3" key="1">
    <citation type="submission" date="2015-01" db="EMBL/GenBank/DDBJ databases">
        <title>Evolution of Trichinella species and genotypes.</title>
        <authorList>
            <person name="Korhonen P.K."/>
            <person name="Edoardo P."/>
            <person name="Giuseppe L.R."/>
            <person name="Gasser R.B."/>
        </authorList>
    </citation>
    <scope>NUCLEOTIDE SEQUENCE [LARGE SCALE GENOMIC DNA]</scope>
    <source>
        <strain evidence="2">ISS3</strain>
    </source>
</reference>
<dbReference type="AlphaFoldDB" id="A0A0V1BGK1"/>
<keyword evidence="2" id="KW-0675">Receptor</keyword>